<proteinExistence type="inferred from homology"/>
<evidence type="ECO:0000313" key="9">
    <source>
        <dbReference type="EMBL" id="KTC99766.1"/>
    </source>
</evidence>
<dbReference type="PATRIC" id="fig|453.4.peg.1440"/>
<comment type="subcellular location">
    <subcellularLocation>
        <location evidence="8">Cell membrane</location>
        <topology evidence="8">Multi-pass membrane protein</topology>
    </subcellularLocation>
    <subcellularLocation>
        <location evidence="1">Endomembrane system</location>
        <topology evidence="1">Multi-pass membrane protein</topology>
    </subcellularLocation>
</comment>
<evidence type="ECO:0000256" key="6">
    <source>
        <dbReference type="ARBA" id="ARBA00022989"/>
    </source>
</evidence>
<dbReference type="GO" id="GO:0015099">
    <property type="term" value="F:nickel cation transmembrane transporter activity"/>
    <property type="evidence" value="ECO:0007669"/>
    <property type="project" value="UniProtKB-UniRule"/>
</dbReference>
<dbReference type="InterPro" id="IPR004688">
    <property type="entry name" value="Ni/Co_transpt"/>
</dbReference>
<keyword evidence="7 8" id="KW-0472">Membrane</keyword>
<evidence type="ECO:0000256" key="7">
    <source>
        <dbReference type="ARBA" id="ARBA00023136"/>
    </source>
</evidence>
<dbReference type="GO" id="GO:0005886">
    <property type="term" value="C:plasma membrane"/>
    <property type="evidence" value="ECO:0007669"/>
    <property type="project" value="UniProtKB-SubCell"/>
</dbReference>
<accession>A0A0W0TWH2</accession>
<protein>
    <recommendedName>
        <fullName evidence="8">Nickel/cobalt efflux system</fullName>
    </recommendedName>
</protein>
<evidence type="ECO:0000256" key="1">
    <source>
        <dbReference type="ARBA" id="ARBA00004127"/>
    </source>
</evidence>
<feature type="transmembrane region" description="Helical" evidence="8">
    <location>
        <begin position="113"/>
        <end position="140"/>
    </location>
</feature>
<dbReference type="STRING" id="453.Lfee_1327"/>
<comment type="similarity">
    <text evidence="2 8">Belongs to the NiCoT transporter (TC 2.A.52) family.</text>
</comment>
<gene>
    <name evidence="10" type="primary">nixA</name>
    <name evidence="9" type="ORF">Lfee_1327</name>
    <name evidence="10" type="ORF">NCTC12022_01218</name>
</gene>
<dbReference type="EMBL" id="UASS01000010">
    <property type="protein sequence ID" value="SPX60487.1"/>
    <property type="molecule type" value="Genomic_DNA"/>
</dbReference>
<organism evidence="9 11">
    <name type="scientific">Legionella feeleii</name>
    <dbReference type="NCBI Taxonomy" id="453"/>
    <lineage>
        <taxon>Bacteria</taxon>
        <taxon>Pseudomonadati</taxon>
        <taxon>Pseudomonadota</taxon>
        <taxon>Gammaproteobacteria</taxon>
        <taxon>Legionellales</taxon>
        <taxon>Legionellaceae</taxon>
        <taxon>Legionella</taxon>
    </lineage>
</organism>
<keyword evidence="5 8" id="KW-0812">Transmembrane</keyword>
<reference evidence="10 12" key="2">
    <citation type="submission" date="2018-06" db="EMBL/GenBank/DDBJ databases">
        <authorList>
            <consortium name="Pathogen Informatics"/>
            <person name="Doyle S."/>
        </authorList>
    </citation>
    <scope>NUCLEOTIDE SEQUENCE [LARGE SCALE GENOMIC DNA]</scope>
    <source>
        <strain evidence="10 12">NCTC12022</strain>
    </source>
</reference>
<feature type="transmembrane region" description="Helical" evidence="8">
    <location>
        <begin position="187"/>
        <end position="207"/>
    </location>
</feature>
<feature type="transmembrane region" description="Helical" evidence="8">
    <location>
        <begin position="30"/>
        <end position="53"/>
    </location>
</feature>
<evidence type="ECO:0000256" key="2">
    <source>
        <dbReference type="ARBA" id="ARBA00010892"/>
    </source>
</evidence>
<reference evidence="9 11" key="1">
    <citation type="submission" date="2015-11" db="EMBL/GenBank/DDBJ databases">
        <title>Genomic analysis of 38 Legionella species identifies large and diverse effector repertoires.</title>
        <authorList>
            <person name="Burstein D."/>
            <person name="Amaro F."/>
            <person name="Zusman T."/>
            <person name="Lifshitz Z."/>
            <person name="Cohen O."/>
            <person name="Gilbert J.A."/>
            <person name="Pupko T."/>
            <person name="Shuman H.A."/>
            <person name="Segal G."/>
        </authorList>
    </citation>
    <scope>NUCLEOTIDE SEQUENCE [LARGE SCALE GENOMIC DNA]</scope>
    <source>
        <strain evidence="9 11">WO-44C</strain>
    </source>
</reference>
<feature type="transmembrane region" description="Helical" evidence="8">
    <location>
        <begin position="146"/>
        <end position="175"/>
    </location>
</feature>
<evidence type="ECO:0000256" key="4">
    <source>
        <dbReference type="ARBA" id="ARBA00022596"/>
    </source>
</evidence>
<keyword evidence="3 8" id="KW-0813">Transport</keyword>
<dbReference type="Pfam" id="PF03824">
    <property type="entry name" value="NicO"/>
    <property type="match status" value="1"/>
</dbReference>
<sequence length="213" mass="23768">MRHGLDLDHIATIDSITRTLRANNQLSKRVGFLFSLGHGLVVIILSVIISNGMIRAQFPTWLEPLGSYISIFFLLVFGLITLYSSLLHKKKLHPPTTTSIGGFFALTLKRYNAFWITLIGALFAFSFDTFSQVALFSISMSSSNHWYFAALLGLFFMLGMMATDGLNGFMVSLLIQRADKFSFLISRLLGFFIACFSLILGLLSLYAELNKLG</sequence>
<dbReference type="InterPro" id="IPR011541">
    <property type="entry name" value="Ni/Co_transpt_high_affinity"/>
</dbReference>
<dbReference type="PANTHER" id="PTHR31611">
    <property type="entry name" value="HIGH-AFFINITY NICKEL TRANSPORT PROTEIN NIC1"/>
    <property type="match status" value="1"/>
</dbReference>
<evidence type="ECO:0000256" key="8">
    <source>
        <dbReference type="RuleBase" id="RU362101"/>
    </source>
</evidence>
<dbReference type="PANTHER" id="PTHR31611:SF0">
    <property type="entry name" value="HIGH-AFFINITY NICKEL TRANSPORT PROTEIN NIC1"/>
    <property type="match status" value="1"/>
</dbReference>
<keyword evidence="6 8" id="KW-1133">Transmembrane helix</keyword>
<evidence type="ECO:0000256" key="3">
    <source>
        <dbReference type="ARBA" id="ARBA00022448"/>
    </source>
</evidence>
<name>A0A0W0TWH2_9GAMM</name>
<evidence type="ECO:0000256" key="5">
    <source>
        <dbReference type="ARBA" id="ARBA00022692"/>
    </source>
</evidence>
<keyword evidence="11" id="KW-1185">Reference proteome</keyword>
<dbReference type="Proteomes" id="UP000251942">
    <property type="component" value="Unassembled WGS sequence"/>
</dbReference>
<keyword evidence="4" id="KW-0533">Nickel</keyword>
<dbReference type="Proteomes" id="UP000054698">
    <property type="component" value="Unassembled WGS sequence"/>
</dbReference>
<evidence type="ECO:0000313" key="11">
    <source>
        <dbReference type="Proteomes" id="UP000054698"/>
    </source>
</evidence>
<feature type="transmembrane region" description="Helical" evidence="8">
    <location>
        <begin position="65"/>
        <end position="83"/>
    </location>
</feature>
<dbReference type="GO" id="GO:0012505">
    <property type="term" value="C:endomembrane system"/>
    <property type="evidence" value="ECO:0007669"/>
    <property type="project" value="UniProtKB-SubCell"/>
</dbReference>
<evidence type="ECO:0000313" key="12">
    <source>
        <dbReference type="Proteomes" id="UP000251942"/>
    </source>
</evidence>
<evidence type="ECO:0000313" key="10">
    <source>
        <dbReference type="EMBL" id="SPX60487.1"/>
    </source>
</evidence>
<dbReference type="EMBL" id="LNYB01000049">
    <property type="protein sequence ID" value="KTC99766.1"/>
    <property type="molecule type" value="Genomic_DNA"/>
</dbReference>
<dbReference type="AlphaFoldDB" id="A0A0W0TWH2"/>